<organism evidence="2 3">
    <name type="scientific">Pseudonocardia kongjuensis</name>
    <dbReference type="NCBI Taxonomy" id="102227"/>
    <lineage>
        <taxon>Bacteria</taxon>
        <taxon>Bacillati</taxon>
        <taxon>Actinomycetota</taxon>
        <taxon>Actinomycetes</taxon>
        <taxon>Pseudonocardiales</taxon>
        <taxon>Pseudonocardiaceae</taxon>
        <taxon>Pseudonocardia</taxon>
    </lineage>
</organism>
<dbReference type="Proteomes" id="UP001501414">
    <property type="component" value="Unassembled WGS sequence"/>
</dbReference>
<proteinExistence type="predicted"/>
<evidence type="ECO:0000313" key="2">
    <source>
        <dbReference type="EMBL" id="GAA1381846.1"/>
    </source>
</evidence>
<evidence type="ECO:0000313" key="3">
    <source>
        <dbReference type="Proteomes" id="UP001501414"/>
    </source>
</evidence>
<dbReference type="EMBL" id="BAAAJK010000004">
    <property type="protein sequence ID" value="GAA1381846.1"/>
    <property type="molecule type" value="Genomic_DNA"/>
</dbReference>
<protein>
    <submittedName>
        <fullName evidence="2">Uncharacterized protein</fullName>
    </submittedName>
</protein>
<feature type="compositionally biased region" description="Low complexity" evidence="1">
    <location>
        <begin position="22"/>
        <end position="54"/>
    </location>
</feature>
<gene>
    <name evidence="2" type="ORF">GCM10009613_08560</name>
</gene>
<reference evidence="2 3" key="1">
    <citation type="journal article" date="2019" name="Int. J. Syst. Evol. Microbiol.">
        <title>The Global Catalogue of Microorganisms (GCM) 10K type strain sequencing project: providing services to taxonomists for standard genome sequencing and annotation.</title>
        <authorList>
            <consortium name="The Broad Institute Genomics Platform"/>
            <consortium name="The Broad Institute Genome Sequencing Center for Infectious Disease"/>
            <person name="Wu L."/>
            <person name="Ma J."/>
        </authorList>
    </citation>
    <scope>NUCLEOTIDE SEQUENCE [LARGE SCALE GENOMIC DNA]</scope>
    <source>
        <strain evidence="2 3">JCM 11896</strain>
    </source>
</reference>
<comment type="caution">
    <text evidence="2">The sequence shown here is derived from an EMBL/GenBank/DDBJ whole genome shotgun (WGS) entry which is preliminary data.</text>
</comment>
<feature type="region of interest" description="Disordered" evidence="1">
    <location>
        <begin position="1"/>
        <end position="132"/>
    </location>
</feature>
<accession>A0ABN1XHE7</accession>
<evidence type="ECO:0000256" key="1">
    <source>
        <dbReference type="SAM" id="MobiDB-lite"/>
    </source>
</evidence>
<name>A0ABN1XHE7_9PSEU</name>
<sequence length="206" mass="22503">MEVQRQCSLKAGARRLGQNGSRPVGRTGTVQRRVRNRTAAGRSPRVVVSGASSAPRRRGPGRDGRPWHVVTRTACGAVTSPDNPRSTRQETGHPVRTTSAGIGDHPSVARDDRNIPDASQVTPGSRGLTHPWRHSLESWSDTIRSGRETRLDDAAATPRSTRVRVLLPGTMEGIMRSVADRVRGAHHPRYRRHVDLLRVTSAACRG</sequence>
<keyword evidence="3" id="KW-1185">Reference proteome</keyword>